<dbReference type="AlphaFoldDB" id="Q2FPQ7"/>
<keyword evidence="3" id="KW-1185">Reference proteome</keyword>
<feature type="domain" description="Plasmid pRiA4b Orf3-like" evidence="1">
    <location>
        <begin position="70"/>
        <end position="195"/>
    </location>
</feature>
<dbReference type="SUPFAM" id="SSF159941">
    <property type="entry name" value="MM3350-like"/>
    <property type="match status" value="1"/>
</dbReference>
<proteinExistence type="predicted"/>
<organism evidence="2 3">
    <name type="scientific">Methanospirillum hungatei JF-1 (strain ATCC 27890 / DSM 864 / NBRC 100397 / JF-1)</name>
    <dbReference type="NCBI Taxonomy" id="323259"/>
    <lineage>
        <taxon>Archaea</taxon>
        <taxon>Methanobacteriati</taxon>
        <taxon>Methanobacteriota</taxon>
        <taxon>Stenosarchaea group</taxon>
        <taxon>Methanomicrobia</taxon>
        <taxon>Methanomicrobiales</taxon>
        <taxon>Methanospirillaceae</taxon>
        <taxon>Methanospirillum</taxon>
    </lineage>
</organism>
<protein>
    <recommendedName>
        <fullName evidence="1">Plasmid pRiA4b Orf3-like domain-containing protein</fullName>
    </recommendedName>
</protein>
<dbReference type="Pfam" id="PF07929">
    <property type="entry name" value="PRiA4_ORF3"/>
    <property type="match status" value="1"/>
</dbReference>
<dbReference type="RefSeq" id="WP_011447531.1">
    <property type="nucleotide sequence ID" value="NC_007796.1"/>
</dbReference>
<dbReference type="eggNOG" id="arCOG03560">
    <property type="taxonomic scope" value="Archaea"/>
</dbReference>
<dbReference type="Proteomes" id="UP000001941">
    <property type="component" value="Chromosome"/>
</dbReference>
<evidence type="ECO:0000259" key="1">
    <source>
        <dbReference type="Pfam" id="PF07929"/>
    </source>
</evidence>
<reference evidence="3" key="1">
    <citation type="journal article" date="2016" name="Stand. Genomic Sci.">
        <title>Complete genome sequence of Methanospirillum hungatei type strain JF1.</title>
        <authorList>
            <person name="Gunsalus R.P."/>
            <person name="Cook L.E."/>
            <person name="Crable B."/>
            <person name="Rohlin L."/>
            <person name="McDonald E."/>
            <person name="Mouttaki H."/>
            <person name="Sieber J.R."/>
            <person name="Poweleit N."/>
            <person name="Zhou H."/>
            <person name="Lapidus A.L."/>
            <person name="Daligault H.E."/>
            <person name="Land M."/>
            <person name="Gilna P."/>
            <person name="Ivanova N."/>
            <person name="Kyrpides N."/>
            <person name="Culley D.E."/>
            <person name="McInerney M.J."/>
        </authorList>
    </citation>
    <scope>NUCLEOTIDE SEQUENCE [LARGE SCALE GENOMIC DNA]</scope>
    <source>
        <strain evidence="3">ATCC 27890 / DSM 864 / NBRC 100397 / JF-1</strain>
    </source>
</reference>
<dbReference type="KEGG" id="mhu:Mhun_0481"/>
<dbReference type="InterPro" id="IPR024047">
    <property type="entry name" value="MM3350-like_sf"/>
</dbReference>
<dbReference type="Gene3D" id="3.10.290.30">
    <property type="entry name" value="MM3350-like"/>
    <property type="match status" value="1"/>
</dbReference>
<dbReference type="InterPro" id="IPR012912">
    <property type="entry name" value="Plasmid_pRiA4b_Orf3-like"/>
</dbReference>
<dbReference type="InParanoid" id="Q2FPQ7"/>
<evidence type="ECO:0000313" key="3">
    <source>
        <dbReference type="Proteomes" id="UP000001941"/>
    </source>
</evidence>
<name>Q2FPQ7_METHJ</name>
<dbReference type="OrthoDB" id="117055at2157"/>
<dbReference type="EMBL" id="CP000254">
    <property type="protein sequence ID" value="ABD40243.1"/>
    <property type="molecule type" value="Genomic_DNA"/>
</dbReference>
<sequence>MVDGPEEIPFSSCGSNTLFMAKQAAAPGTCYLCKEPITKRTAVTHMKKNHAPDTGEERLAIMVDTPYSSPYWMVLLVKPNATLEDLDRSLRDIWVECCGHLSAFTITGVEYQRCSESGMDDFFGDAKSMKVKIQKVLVPGMTFLYEYDFGTTTELRLKVAESIAWHKEKEKIIMAGMNDKLEFPCTECGKPASYHYIENDDFTVLCDDCSSDEDLDECYLLPICNSPRTGLCGYEGGKYDNGL</sequence>
<evidence type="ECO:0000313" key="2">
    <source>
        <dbReference type="EMBL" id="ABD40243.1"/>
    </source>
</evidence>
<dbReference type="GeneID" id="3923122"/>
<dbReference type="HOGENOM" id="CLU_1253548_0_0_2"/>
<dbReference type="EnsemblBacteria" id="ABD40243">
    <property type="protein sequence ID" value="ABD40243"/>
    <property type="gene ID" value="Mhun_0481"/>
</dbReference>
<accession>Q2FPQ7</accession>
<gene>
    <name evidence="2" type="ordered locus">Mhun_0481</name>
</gene>